<dbReference type="Pfam" id="PF11716">
    <property type="entry name" value="MDMPI_N"/>
    <property type="match status" value="1"/>
</dbReference>
<gene>
    <name evidence="2" type="ORF">HALOF300_03365</name>
</gene>
<dbReference type="InterPro" id="IPR034660">
    <property type="entry name" value="DinB/YfiT-like"/>
</dbReference>
<accession>A0A7M4DMJ3</accession>
<feature type="domain" description="Mycothiol-dependent maleylpyruvate isomerase metal-binding" evidence="1">
    <location>
        <begin position="10"/>
        <end position="123"/>
    </location>
</feature>
<dbReference type="GO" id="GO:0046872">
    <property type="term" value="F:metal ion binding"/>
    <property type="evidence" value="ECO:0007669"/>
    <property type="project" value="InterPro"/>
</dbReference>
<reference evidence="2 3" key="1">
    <citation type="submission" date="2019-11" db="EMBL/GenBank/DDBJ databases">
        <authorList>
            <person name="Criscuolo A."/>
        </authorList>
    </citation>
    <scope>NUCLEOTIDE SEQUENCE [LARGE SCALE GENOMIC DNA]</scope>
    <source>
        <strain evidence="2">CIP111667</strain>
    </source>
</reference>
<dbReference type="SUPFAM" id="SSF109854">
    <property type="entry name" value="DinB/YfiT-like putative metalloenzymes"/>
    <property type="match status" value="1"/>
</dbReference>
<protein>
    <recommendedName>
        <fullName evidence="1">Mycothiol-dependent maleylpyruvate isomerase metal-binding domain-containing protein</fullName>
    </recommendedName>
</protein>
<dbReference type="NCBIfam" id="TIGR03086">
    <property type="entry name" value="TIGR03086 family metal-binding protein"/>
    <property type="match status" value="1"/>
</dbReference>
<keyword evidence="3" id="KW-1185">Reference proteome</keyword>
<dbReference type="RefSeq" id="WP_156742040.1">
    <property type="nucleotide sequence ID" value="NZ_CACRYJ010000048.1"/>
</dbReference>
<name>A0A7M4DMJ3_9MICO</name>
<proteinExistence type="predicted"/>
<organism evidence="2 3">
    <name type="scientific">Occultella aeris</name>
    <dbReference type="NCBI Taxonomy" id="2761496"/>
    <lineage>
        <taxon>Bacteria</taxon>
        <taxon>Bacillati</taxon>
        <taxon>Actinomycetota</taxon>
        <taxon>Actinomycetes</taxon>
        <taxon>Micrococcales</taxon>
        <taxon>Ruaniaceae</taxon>
        <taxon>Occultella</taxon>
    </lineage>
</organism>
<evidence type="ECO:0000259" key="1">
    <source>
        <dbReference type="Pfam" id="PF11716"/>
    </source>
</evidence>
<sequence length="191" mass="21040">MSRDPAVEYREVAATFTARVEGADPDRWGDPSPVPEWVARDVVAHLIEWLPQVLGFQVAEVPPVADDPVAAWRAHSDGVQTLLDDPVRSRRSVSNPNFGEMAAADVVDRLYTPDVFMHTWDLARATGQDDRLDPDRCAAGLAASEPMEEIMRSSGQFGPRVPVPDDAGVQDRMLGFIGRDPAWQAPERRAV</sequence>
<dbReference type="InterPro" id="IPR017520">
    <property type="entry name" value="CHP03086"/>
</dbReference>
<dbReference type="EMBL" id="CACRYJ010000048">
    <property type="protein sequence ID" value="VZO38605.1"/>
    <property type="molecule type" value="Genomic_DNA"/>
</dbReference>
<dbReference type="Gene3D" id="1.20.120.450">
    <property type="entry name" value="dinb family like domain"/>
    <property type="match status" value="1"/>
</dbReference>
<dbReference type="InterPro" id="IPR024344">
    <property type="entry name" value="MDMPI_metal-binding"/>
</dbReference>
<evidence type="ECO:0000313" key="2">
    <source>
        <dbReference type="EMBL" id="VZO38605.1"/>
    </source>
</evidence>
<dbReference type="InterPro" id="IPR017517">
    <property type="entry name" value="Maleyloyr_isom"/>
</dbReference>
<dbReference type="NCBIfam" id="TIGR03083">
    <property type="entry name" value="maleylpyruvate isomerase family mycothiol-dependent enzyme"/>
    <property type="match status" value="1"/>
</dbReference>
<dbReference type="Proteomes" id="UP000419743">
    <property type="component" value="Unassembled WGS sequence"/>
</dbReference>
<dbReference type="AlphaFoldDB" id="A0A7M4DMJ3"/>
<evidence type="ECO:0000313" key="3">
    <source>
        <dbReference type="Proteomes" id="UP000419743"/>
    </source>
</evidence>
<comment type="caution">
    <text evidence="2">The sequence shown here is derived from an EMBL/GenBank/DDBJ whole genome shotgun (WGS) entry which is preliminary data.</text>
</comment>